<dbReference type="SMART" id="SM00924">
    <property type="entry name" value="MgtE_N"/>
    <property type="match status" value="1"/>
</dbReference>
<keyword evidence="5" id="KW-1185">Reference proteome</keyword>
<reference evidence="5" key="1">
    <citation type="journal article" date="2019" name="Int. J. Syst. Evol. Microbiol.">
        <title>The Global Catalogue of Microorganisms (GCM) 10K type strain sequencing project: providing services to taxonomists for standard genome sequencing and annotation.</title>
        <authorList>
            <consortium name="The Broad Institute Genomics Platform"/>
            <consortium name="The Broad Institute Genome Sequencing Center for Infectious Disease"/>
            <person name="Wu L."/>
            <person name="Ma J."/>
        </authorList>
    </citation>
    <scope>NUCLEOTIDE SEQUENCE [LARGE SCALE GENOMIC DNA]</scope>
    <source>
        <strain evidence="5">JCM 17986</strain>
    </source>
</reference>
<sequence length="470" mass="50773">MSAPSGARRGRSPPGPDAAETTEDHVGGSGMSATPSRVFISHLSAAAVFDPVGDQVGRLRDVVVALRTAAQPPRVLGLVAEVTTRRRIFVPMTRVTSVETGEVITTGLVNMRRFEQRPTETLVLGDMLDRRVTLVETGEQVTVLDVAMSTGRGRDWYVSKLFVQKGGSGSALRRRRGETLTVDWNAVTGFERPEEQQGAANLLATFEQLRPADLANVLHNLSAKRRVEVAAALDDDRLADVLEELPEDDQVEILGQLREERAADVLEAMDPDDAADLISELPEETAERLLDLMEPDEAEDVRRLLTYSDDTAGGMMTTEPIVLEPDATIAEALALVRNPDLSPALASQVYVCRPPTETPTGKYLGTVHFQRLLRDPPFTLVGAVVDTDLQPLRPDTALADVTSFLAAYNMVAAPVVDEDDHLLGAVTVDDVLDHLLPEDWREGAVDGEPAGVGAAGAVLAIPPRGRRRAP</sequence>
<dbReference type="Pfam" id="PF26205">
    <property type="entry name" value="SH3_actinomycetes"/>
    <property type="match status" value="1"/>
</dbReference>
<evidence type="ECO:0000256" key="2">
    <source>
        <dbReference type="SAM" id="MobiDB-lite"/>
    </source>
</evidence>
<proteinExistence type="predicted"/>
<dbReference type="PROSITE" id="PS51371">
    <property type="entry name" value="CBS"/>
    <property type="match status" value="1"/>
</dbReference>
<comment type="caution">
    <text evidence="4">The sequence shown here is derived from an EMBL/GenBank/DDBJ whole genome shotgun (WGS) entry which is preliminary data.</text>
</comment>
<dbReference type="PANTHER" id="PTHR43773">
    <property type="entry name" value="MAGNESIUM TRANSPORTER MGTE"/>
    <property type="match status" value="1"/>
</dbReference>
<dbReference type="InterPro" id="IPR006669">
    <property type="entry name" value="MgtE_transporter"/>
</dbReference>
<dbReference type="PANTHER" id="PTHR43773:SF1">
    <property type="entry name" value="MAGNESIUM TRANSPORTER MGTE"/>
    <property type="match status" value="1"/>
</dbReference>
<dbReference type="InterPro" id="IPR038076">
    <property type="entry name" value="MgtE_N_sf"/>
</dbReference>
<gene>
    <name evidence="4" type="ORF">GCM10023205_30230</name>
</gene>
<feature type="region of interest" description="Disordered" evidence="2">
    <location>
        <begin position="1"/>
        <end position="33"/>
    </location>
</feature>
<feature type="domain" description="CBS" evidence="3">
    <location>
        <begin position="385"/>
        <end position="442"/>
    </location>
</feature>
<evidence type="ECO:0000259" key="3">
    <source>
        <dbReference type="PROSITE" id="PS51371"/>
    </source>
</evidence>
<evidence type="ECO:0000313" key="4">
    <source>
        <dbReference type="EMBL" id="GAA4964152.1"/>
    </source>
</evidence>
<evidence type="ECO:0000313" key="5">
    <source>
        <dbReference type="Proteomes" id="UP001500466"/>
    </source>
</evidence>
<protein>
    <submittedName>
        <fullName evidence="4">CBS domain-containing protein</fullName>
    </submittedName>
</protein>
<dbReference type="SUPFAM" id="SSF54631">
    <property type="entry name" value="CBS-domain pair"/>
    <property type="match status" value="1"/>
</dbReference>
<dbReference type="Pfam" id="PF03448">
    <property type="entry name" value="MgtE_N"/>
    <property type="match status" value="1"/>
</dbReference>
<keyword evidence="1" id="KW-0129">CBS domain</keyword>
<dbReference type="EMBL" id="BAABHS010000009">
    <property type="protein sequence ID" value="GAA4964152.1"/>
    <property type="molecule type" value="Genomic_DNA"/>
</dbReference>
<dbReference type="Proteomes" id="UP001500466">
    <property type="component" value="Unassembled WGS sequence"/>
</dbReference>
<dbReference type="InterPro" id="IPR046342">
    <property type="entry name" value="CBS_dom_sf"/>
</dbReference>
<dbReference type="InterPro" id="IPR058838">
    <property type="entry name" value="SH3_actinomycetes"/>
</dbReference>
<accession>A0ABP9H8U0</accession>
<dbReference type="Gene3D" id="3.10.580.10">
    <property type="entry name" value="CBS-domain"/>
    <property type="match status" value="1"/>
</dbReference>
<name>A0ABP9H8U0_9ACTN</name>
<dbReference type="CDD" id="cd04606">
    <property type="entry name" value="CBS_pair_Mg_transporter"/>
    <property type="match status" value="1"/>
</dbReference>
<dbReference type="SUPFAM" id="SSF158791">
    <property type="entry name" value="MgtE N-terminal domain-like"/>
    <property type="match status" value="1"/>
</dbReference>
<evidence type="ECO:0000256" key="1">
    <source>
        <dbReference type="PROSITE-ProRule" id="PRU00703"/>
    </source>
</evidence>
<dbReference type="Pfam" id="PF00571">
    <property type="entry name" value="CBS"/>
    <property type="match status" value="2"/>
</dbReference>
<dbReference type="Gene3D" id="1.25.60.10">
    <property type="entry name" value="MgtE N-terminal domain-like"/>
    <property type="match status" value="1"/>
</dbReference>
<organism evidence="4 5">
    <name type="scientific">Yinghuangia aomiensis</name>
    <dbReference type="NCBI Taxonomy" id="676205"/>
    <lineage>
        <taxon>Bacteria</taxon>
        <taxon>Bacillati</taxon>
        <taxon>Actinomycetota</taxon>
        <taxon>Actinomycetes</taxon>
        <taxon>Kitasatosporales</taxon>
        <taxon>Streptomycetaceae</taxon>
        <taxon>Yinghuangia</taxon>
    </lineage>
</organism>
<dbReference type="InterPro" id="IPR006668">
    <property type="entry name" value="Mg_transptr_MgtE_intracell_dom"/>
</dbReference>
<dbReference type="InterPro" id="IPR000644">
    <property type="entry name" value="CBS_dom"/>
</dbReference>